<dbReference type="Pfam" id="PF13839">
    <property type="entry name" value="PC-Esterase"/>
    <property type="match status" value="1"/>
</dbReference>
<comment type="caution">
    <text evidence="4">The sequence shown here is derived from an EMBL/GenBank/DDBJ whole genome shotgun (WGS) entry which is preliminary data.</text>
</comment>
<feature type="domain" description="Trichome birefringence-like C-terminal" evidence="3">
    <location>
        <begin position="2"/>
        <end position="62"/>
    </location>
</feature>
<keyword evidence="5" id="KW-1185">Reference proteome</keyword>
<dbReference type="OrthoDB" id="630188at2759"/>
<evidence type="ECO:0000259" key="3">
    <source>
        <dbReference type="Pfam" id="PF13839"/>
    </source>
</evidence>
<organism evidence="4 5">
    <name type="scientific">Phtheirospermum japonicum</name>
    <dbReference type="NCBI Taxonomy" id="374723"/>
    <lineage>
        <taxon>Eukaryota</taxon>
        <taxon>Viridiplantae</taxon>
        <taxon>Streptophyta</taxon>
        <taxon>Embryophyta</taxon>
        <taxon>Tracheophyta</taxon>
        <taxon>Spermatophyta</taxon>
        <taxon>Magnoliopsida</taxon>
        <taxon>eudicotyledons</taxon>
        <taxon>Gunneridae</taxon>
        <taxon>Pentapetalae</taxon>
        <taxon>asterids</taxon>
        <taxon>lamiids</taxon>
        <taxon>Lamiales</taxon>
        <taxon>Orobanchaceae</taxon>
        <taxon>Orobanchaceae incertae sedis</taxon>
        <taxon>Phtheirospermum</taxon>
    </lineage>
</organism>
<evidence type="ECO:0000313" key="5">
    <source>
        <dbReference type="Proteomes" id="UP000653305"/>
    </source>
</evidence>
<dbReference type="GO" id="GO:0016740">
    <property type="term" value="F:transferase activity"/>
    <property type="evidence" value="ECO:0007669"/>
    <property type="project" value="InterPro"/>
</dbReference>
<dbReference type="Proteomes" id="UP000653305">
    <property type="component" value="Unassembled WGS sequence"/>
</dbReference>
<dbReference type="EMBL" id="BMAC01000547">
    <property type="protein sequence ID" value="GFP98900.1"/>
    <property type="molecule type" value="Genomic_DNA"/>
</dbReference>
<accession>A0A830CGS4</accession>
<dbReference type="AlphaFoldDB" id="A0A830CGS4"/>
<reference evidence="4" key="1">
    <citation type="submission" date="2020-07" db="EMBL/GenBank/DDBJ databases">
        <title>Ethylene signaling mediates host invasion by parasitic plants.</title>
        <authorList>
            <person name="Yoshida S."/>
        </authorList>
    </citation>
    <scope>NUCLEOTIDE SEQUENCE</scope>
    <source>
        <strain evidence="4">Okayama</strain>
    </source>
</reference>
<evidence type="ECO:0000256" key="2">
    <source>
        <dbReference type="SAM" id="MobiDB-lite"/>
    </source>
</evidence>
<evidence type="ECO:0000313" key="4">
    <source>
        <dbReference type="EMBL" id="GFP98900.1"/>
    </source>
</evidence>
<feature type="region of interest" description="Disordered" evidence="2">
    <location>
        <begin position="69"/>
        <end position="94"/>
    </location>
</feature>
<sequence length="117" mass="13479">MALWSPFLVSSTERVVNGSATSSFDLHLDRVDPKWSEKLPLIDYAIFSGAHWFFPRELSLRGRQTRRLRLLPGPQRSRPRAGPSHPKGISGRVPGRQRLQELQEDFQFLEDLFAFAF</sequence>
<proteinExistence type="inferred from homology"/>
<name>A0A830CGS4_9LAMI</name>
<dbReference type="InterPro" id="IPR026057">
    <property type="entry name" value="TBL_C"/>
</dbReference>
<evidence type="ECO:0000256" key="1">
    <source>
        <dbReference type="ARBA" id="ARBA00007727"/>
    </source>
</evidence>
<gene>
    <name evidence="4" type="ORF">PHJA_002033900</name>
</gene>
<comment type="similarity">
    <text evidence="1">Belongs to the PC-esterase family. TBL subfamily.</text>
</comment>
<protein>
    <submittedName>
        <fullName evidence="4">Protein altered xyloglucan 4-like</fullName>
    </submittedName>
</protein>